<dbReference type="Proteomes" id="UP000183567">
    <property type="component" value="Unassembled WGS sequence"/>
</dbReference>
<organism evidence="1 2">
    <name type="scientific">Rhizopogon vesiculosus</name>
    <dbReference type="NCBI Taxonomy" id="180088"/>
    <lineage>
        <taxon>Eukaryota</taxon>
        <taxon>Fungi</taxon>
        <taxon>Dikarya</taxon>
        <taxon>Basidiomycota</taxon>
        <taxon>Agaricomycotina</taxon>
        <taxon>Agaricomycetes</taxon>
        <taxon>Agaricomycetidae</taxon>
        <taxon>Boletales</taxon>
        <taxon>Suillineae</taxon>
        <taxon>Rhizopogonaceae</taxon>
        <taxon>Rhizopogon</taxon>
    </lineage>
</organism>
<sequence length="24" mass="2848">MLAEDVKWRLQIPHSSVMHNVFIP</sequence>
<protein>
    <submittedName>
        <fullName evidence="1">Uncharacterized protein</fullName>
    </submittedName>
</protein>
<evidence type="ECO:0000313" key="2">
    <source>
        <dbReference type="Proteomes" id="UP000183567"/>
    </source>
</evidence>
<comment type="caution">
    <text evidence="1">The sequence shown here is derived from an EMBL/GenBank/DDBJ whole genome shotgun (WGS) entry which is preliminary data.</text>
</comment>
<keyword evidence="2" id="KW-1185">Reference proteome</keyword>
<gene>
    <name evidence="1" type="ORF">AZE42_14054</name>
</gene>
<proteinExistence type="predicted"/>
<evidence type="ECO:0000313" key="1">
    <source>
        <dbReference type="EMBL" id="OJA17407.1"/>
    </source>
</evidence>
<dbReference type="EMBL" id="LVVM01002027">
    <property type="protein sequence ID" value="OJA17407.1"/>
    <property type="molecule type" value="Genomic_DNA"/>
</dbReference>
<dbReference type="AlphaFoldDB" id="A0A1J8Q9Q5"/>
<reference evidence="1 2" key="1">
    <citation type="submission" date="2016-03" db="EMBL/GenBank/DDBJ databases">
        <title>Comparative genomics of the ectomycorrhizal sister species Rhizopogon vinicolor and Rhizopogon vesiculosus (Basidiomycota: Boletales) reveals a divergence of the mating type B locus.</title>
        <authorList>
            <person name="Mujic A.B."/>
            <person name="Kuo A."/>
            <person name="Tritt A."/>
            <person name="Lipzen A."/>
            <person name="Chen C."/>
            <person name="Johnson J."/>
            <person name="Sharma A."/>
            <person name="Barry K."/>
            <person name="Grigoriev I.V."/>
            <person name="Spatafora J.W."/>
        </authorList>
    </citation>
    <scope>NUCLEOTIDE SEQUENCE [LARGE SCALE GENOMIC DNA]</scope>
    <source>
        <strain evidence="1 2">AM-OR11-056</strain>
    </source>
</reference>
<accession>A0A1J8Q9Q5</accession>
<name>A0A1J8Q9Q5_9AGAM</name>